<dbReference type="InterPro" id="IPR001464">
    <property type="entry name" value="Annexin"/>
</dbReference>
<evidence type="ECO:0000313" key="3">
    <source>
        <dbReference type="EnsemblPlants" id="OGLUM08G10080.3"/>
    </source>
</evidence>
<sequence>MCCWCCCLDCIHNIPPLNLLFLHFSPHSLSSSATSAGAAVAPMASISVPNPAPSPTEDAESIRKAVQGWGTDENALIEILGHRTAAQRAEIAVAYEGLYDEALLDRLHSELSGDFRVIGPDPRDLAGGRRH</sequence>
<dbReference type="SMART" id="SM00335">
    <property type="entry name" value="ANX"/>
    <property type="match status" value="1"/>
</dbReference>
<dbReference type="PROSITE" id="PS51897">
    <property type="entry name" value="ANNEXIN_2"/>
    <property type="match status" value="1"/>
</dbReference>
<evidence type="ECO:0000256" key="1">
    <source>
        <dbReference type="ARBA" id="ARBA00022737"/>
    </source>
</evidence>
<keyword evidence="1" id="KW-0677">Repeat</keyword>
<keyword evidence="2" id="KW-0041">Annexin</keyword>
<dbReference type="EnsemblPlants" id="OGLUM08G10080.3">
    <property type="protein sequence ID" value="OGLUM08G10080.3"/>
    <property type="gene ID" value="OGLUM08G10080"/>
</dbReference>
<dbReference type="HOGENOM" id="CLU_1930813_0_0_1"/>
<accession>A0A0E0ATF5</accession>
<evidence type="ECO:0000256" key="2">
    <source>
        <dbReference type="ARBA" id="ARBA00023216"/>
    </source>
</evidence>
<dbReference type="FunFam" id="1.10.220.10:FF:000008">
    <property type="entry name" value="Annexin"/>
    <property type="match status" value="1"/>
</dbReference>
<dbReference type="GO" id="GO:0009414">
    <property type="term" value="P:response to water deprivation"/>
    <property type="evidence" value="ECO:0007669"/>
    <property type="project" value="TreeGrafter"/>
</dbReference>
<dbReference type="PANTHER" id="PTHR10502:SF99">
    <property type="entry name" value="ANNEXIN D3"/>
    <property type="match status" value="1"/>
</dbReference>
<dbReference type="PANTHER" id="PTHR10502">
    <property type="entry name" value="ANNEXIN"/>
    <property type="match status" value="1"/>
</dbReference>
<organism evidence="3">
    <name type="scientific">Oryza glumipatula</name>
    <dbReference type="NCBI Taxonomy" id="40148"/>
    <lineage>
        <taxon>Eukaryota</taxon>
        <taxon>Viridiplantae</taxon>
        <taxon>Streptophyta</taxon>
        <taxon>Embryophyta</taxon>
        <taxon>Tracheophyta</taxon>
        <taxon>Spermatophyta</taxon>
        <taxon>Magnoliopsida</taxon>
        <taxon>Liliopsida</taxon>
        <taxon>Poales</taxon>
        <taxon>Poaceae</taxon>
        <taxon>BOP clade</taxon>
        <taxon>Oryzoideae</taxon>
        <taxon>Oryzeae</taxon>
        <taxon>Oryzinae</taxon>
        <taxon>Oryza</taxon>
    </lineage>
</organism>
<dbReference type="GO" id="GO:0009651">
    <property type="term" value="P:response to salt stress"/>
    <property type="evidence" value="ECO:0007669"/>
    <property type="project" value="TreeGrafter"/>
</dbReference>
<reference evidence="3" key="2">
    <citation type="submission" date="2018-05" db="EMBL/GenBank/DDBJ databases">
        <title>OgluRS3 (Oryza glumaepatula Reference Sequence Version 3).</title>
        <authorList>
            <person name="Zhang J."/>
            <person name="Kudrna D."/>
            <person name="Lee S."/>
            <person name="Talag J."/>
            <person name="Welchert J."/>
            <person name="Wing R.A."/>
        </authorList>
    </citation>
    <scope>NUCLEOTIDE SEQUENCE [LARGE SCALE GENOMIC DNA]</scope>
</reference>
<dbReference type="GO" id="GO:0005509">
    <property type="term" value="F:calcium ion binding"/>
    <property type="evidence" value="ECO:0007669"/>
    <property type="project" value="InterPro"/>
</dbReference>
<dbReference type="Gramene" id="OGLUM08G10080.3">
    <property type="protein sequence ID" value="OGLUM08G10080.3"/>
    <property type="gene ID" value="OGLUM08G10080"/>
</dbReference>
<dbReference type="AlphaFoldDB" id="A0A0E0ATF5"/>
<dbReference type="InterPro" id="IPR018502">
    <property type="entry name" value="Annexin_repeat"/>
</dbReference>
<keyword evidence="4" id="KW-1185">Reference proteome</keyword>
<dbReference type="Gene3D" id="1.10.220.10">
    <property type="entry name" value="Annexin"/>
    <property type="match status" value="1"/>
</dbReference>
<dbReference type="GO" id="GO:0005886">
    <property type="term" value="C:plasma membrane"/>
    <property type="evidence" value="ECO:0007669"/>
    <property type="project" value="TreeGrafter"/>
</dbReference>
<dbReference type="GO" id="GO:0001786">
    <property type="term" value="F:phosphatidylserine binding"/>
    <property type="evidence" value="ECO:0007669"/>
    <property type="project" value="TreeGrafter"/>
</dbReference>
<name>A0A0E0ATF5_9ORYZ</name>
<dbReference type="GO" id="GO:0009408">
    <property type="term" value="P:response to heat"/>
    <property type="evidence" value="ECO:0007669"/>
    <property type="project" value="TreeGrafter"/>
</dbReference>
<evidence type="ECO:0000313" key="4">
    <source>
        <dbReference type="Proteomes" id="UP000026961"/>
    </source>
</evidence>
<reference evidence="3" key="1">
    <citation type="submission" date="2015-04" db="UniProtKB">
        <authorList>
            <consortium name="EnsemblPlants"/>
        </authorList>
    </citation>
    <scope>IDENTIFICATION</scope>
</reference>
<dbReference type="InterPro" id="IPR037104">
    <property type="entry name" value="Annexin_sf"/>
</dbReference>
<protein>
    <submittedName>
        <fullName evidence="3">Annexin</fullName>
    </submittedName>
</protein>
<dbReference type="GO" id="GO:0005544">
    <property type="term" value="F:calcium-dependent phospholipid binding"/>
    <property type="evidence" value="ECO:0007669"/>
    <property type="project" value="InterPro"/>
</dbReference>
<dbReference type="GO" id="GO:0005737">
    <property type="term" value="C:cytoplasm"/>
    <property type="evidence" value="ECO:0007669"/>
    <property type="project" value="TreeGrafter"/>
</dbReference>
<dbReference type="GO" id="GO:0009409">
    <property type="term" value="P:response to cold"/>
    <property type="evidence" value="ECO:0007669"/>
    <property type="project" value="TreeGrafter"/>
</dbReference>
<proteinExistence type="predicted"/>
<dbReference type="PRINTS" id="PR00196">
    <property type="entry name" value="ANNEXIN"/>
</dbReference>
<dbReference type="Proteomes" id="UP000026961">
    <property type="component" value="Chromosome 8"/>
</dbReference>
<dbReference type="Pfam" id="PF00191">
    <property type="entry name" value="Annexin"/>
    <property type="match status" value="1"/>
</dbReference>
<dbReference type="SUPFAM" id="SSF47874">
    <property type="entry name" value="Annexin"/>
    <property type="match status" value="1"/>
</dbReference>